<dbReference type="EMBL" id="MWWS01000004">
    <property type="protein sequence ID" value="OZG50213.1"/>
    <property type="molecule type" value="Genomic_DNA"/>
</dbReference>
<dbReference type="InterPro" id="IPR043133">
    <property type="entry name" value="GTP-CH-I_C/QueF"/>
</dbReference>
<evidence type="ECO:0000256" key="11">
    <source>
        <dbReference type="ARBA" id="ARBA00022777"/>
    </source>
</evidence>
<evidence type="ECO:0000256" key="13">
    <source>
        <dbReference type="ARBA" id="ARBA00022909"/>
    </source>
</evidence>
<keyword evidence="18" id="KW-1185">Reference proteome</keyword>
<feature type="domain" description="Dihydroneopterin aldolase/epimerase" evidence="16">
    <location>
        <begin position="4"/>
        <end position="114"/>
    </location>
</feature>
<evidence type="ECO:0000256" key="1">
    <source>
        <dbReference type="ARBA" id="ARBA00000198"/>
    </source>
</evidence>
<dbReference type="Proteomes" id="UP000216004">
    <property type="component" value="Unassembled WGS sequence"/>
</dbReference>
<comment type="similarity">
    <text evidence="5">Belongs to the DHNA family.</text>
</comment>
<dbReference type="AlphaFoldDB" id="A0A261ETN0"/>
<dbReference type="Gene3D" id="3.30.1130.10">
    <property type="match status" value="1"/>
</dbReference>
<keyword evidence="9" id="KW-0808">Transferase</keyword>
<organism evidence="17 18">
    <name type="scientific">Bombiscardovia coagulans</name>
    <dbReference type="NCBI Taxonomy" id="686666"/>
    <lineage>
        <taxon>Bacteria</taxon>
        <taxon>Bacillati</taxon>
        <taxon>Actinomycetota</taxon>
        <taxon>Actinomycetes</taxon>
        <taxon>Bifidobacteriales</taxon>
        <taxon>Bifidobacteriaceae</taxon>
        <taxon>Bombiscardovia</taxon>
    </lineage>
</organism>
<dbReference type="InterPro" id="IPR006157">
    <property type="entry name" value="FolB_dom"/>
</dbReference>
<evidence type="ECO:0000313" key="18">
    <source>
        <dbReference type="Proteomes" id="UP000216004"/>
    </source>
</evidence>
<evidence type="ECO:0000256" key="9">
    <source>
        <dbReference type="ARBA" id="ARBA00022679"/>
    </source>
</evidence>
<evidence type="ECO:0000259" key="16">
    <source>
        <dbReference type="SMART" id="SM00905"/>
    </source>
</evidence>
<reference evidence="17 18" key="1">
    <citation type="journal article" date="2017" name="BMC Genomics">
        <title>Comparative genomic and phylogenomic analyses of the Bifidobacteriaceae family.</title>
        <authorList>
            <person name="Lugli G.A."/>
            <person name="Milani C."/>
            <person name="Turroni F."/>
            <person name="Duranti S."/>
            <person name="Mancabelli L."/>
            <person name="Mangifesta M."/>
            <person name="Ferrario C."/>
            <person name="Modesto M."/>
            <person name="Mattarelli P."/>
            <person name="Jiri K."/>
            <person name="van Sinderen D."/>
            <person name="Ventura M."/>
        </authorList>
    </citation>
    <scope>NUCLEOTIDE SEQUENCE [LARGE SCALE GENOMIC DNA]</scope>
    <source>
        <strain evidence="17 18">DSM 22924</strain>
    </source>
</reference>
<evidence type="ECO:0000256" key="10">
    <source>
        <dbReference type="ARBA" id="ARBA00022741"/>
    </source>
</evidence>
<dbReference type="PANTHER" id="PTHR42844">
    <property type="entry name" value="DIHYDRONEOPTERIN ALDOLASE 1-RELATED"/>
    <property type="match status" value="1"/>
</dbReference>
<dbReference type="InterPro" id="IPR006156">
    <property type="entry name" value="Dihydroneopterin_aldolase"/>
</dbReference>
<dbReference type="EC" id="2.7.6.3" evidence="8"/>
<dbReference type="NCBIfam" id="TIGR00526">
    <property type="entry name" value="folB_dom"/>
    <property type="match status" value="1"/>
</dbReference>
<dbReference type="InterPro" id="IPR000550">
    <property type="entry name" value="Hppk"/>
</dbReference>
<evidence type="ECO:0000256" key="14">
    <source>
        <dbReference type="ARBA" id="ARBA00023239"/>
    </source>
</evidence>
<dbReference type="GO" id="GO:0046656">
    <property type="term" value="P:folic acid biosynthetic process"/>
    <property type="evidence" value="ECO:0007669"/>
    <property type="project" value="UniProtKB-KW"/>
</dbReference>
<evidence type="ECO:0000256" key="8">
    <source>
        <dbReference type="ARBA" id="ARBA00013253"/>
    </source>
</evidence>
<keyword evidence="10" id="KW-0547">Nucleotide-binding</keyword>
<evidence type="ECO:0000256" key="7">
    <source>
        <dbReference type="ARBA" id="ARBA00013043"/>
    </source>
</evidence>
<dbReference type="Pfam" id="PF01288">
    <property type="entry name" value="HPPK"/>
    <property type="match status" value="1"/>
</dbReference>
<evidence type="ECO:0000256" key="6">
    <source>
        <dbReference type="ARBA" id="ARBA00009640"/>
    </source>
</evidence>
<dbReference type="OrthoDB" id="9808041at2"/>
<dbReference type="GO" id="GO:0004150">
    <property type="term" value="F:dihydroneopterin aldolase activity"/>
    <property type="evidence" value="ECO:0007669"/>
    <property type="project" value="UniProtKB-EC"/>
</dbReference>
<dbReference type="GO" id="GO:0005737">
    <property type="term" value="C:cytoplasm"/>
    <property type="evidence" value="ECO:0007669"/>
    <property type="project" value="TreeGrafter"/>
</dbReference>
<keyword evidence="13" id="KW-0289">Folate biosynthesis</keyword>
<evidence type="ECO:0000313" key="17">
    <source>
        <dbReference type="EMBL" id="OZG50213.1"/>
    </source>
</evidence>
<accession>A0A261ETN0</accession>
<evidence type="ECO:0000256" key="4">
    <source>
        <dbReference type="ARBA" id="ARBA00005051"/>
    </source>
</evidence>
<evidence type="ECO:0000256" key="15">
    <source>
        <dbReference type="ARBA" id="ARBA00032903"/>
    </source>
</evidence>
<proteinExistence type="inferred from homology"/>
<keyword evidence="11" id="KW-0418">Kinase</keyword>
<keyword evidence="12" id="KW-0067">ATP-binding</keyword>
<comment type="pathway">
    <text evidence="3">Cofactor biosynthesis; tetrahydrofolate biosynthesis; 2-amino-4-hydroxy-6-hydroxymethyl-7,8-dihydropteridine diphosphate from 7,8-dihydroneopterin triphosphate: step 3/4.</text>
</comment>
<evidence type="ECO:0000256" key="2">
    <source>
        <dbReference type="ARBA" id="ARBA00001353"/>
    </source>
</evidence>
<comment type="catalytic activity">
    <reaction evidence="1">
        <text>6-hydroxymethyl-7,8-dihydropterin + ATP = (7,8-dihydropterin-6-yl)methyl diphosphate + AMP + H(+)</text>
        <dbReference type="Rhea" id="RHEA:11412"/>
        <dbReference type="ChEBI" id="CHEBI:15378"/>
        <dbReference type="ChEBI" id="CHEBI:30616"/>
        <dbReference type="ChEBI" id="CHEBI:44841"/>
        <dbReference type="ChEBI" id="CHEBI:72950"/>
        <dbReference type="ChEBI" id="CHEBI:456215"/>
        <dbReference type="EC" id="2.7.6.3"/>
    </reaction>
</comment>
<dbReference type="GO" id="GO:0003848">
    <property type="term" value="F:2-amino-4-hydroxy-6-hydroxymethyldihydropteridine diphosphokinase activity"/>
    <property type="evidence" value="ECO:0007669"/>
    <property type="project" value="UniProtKB-EC"/>
</dbReference>
<name>A0A261ETN0_9BIFI</name>
<comment type="similarity">
    <text evidence="6">In the N-terminal section; belongs to the DHNA family.</text>
</comment>
<evidence type="ECO:0000256" key="3">
    <source>
        <dbReference type="ARBA" id="ARBA00005013"/>
    </source>
</evidence>
<dbReference type="EC" id="4.1.2.25" evidence="7"/>
<evidence type="ECO:0000256" key="12">
    <source>
        <dbReference type="ARBA" id="ARBA00022840"/>
    </source>
</evidence>
<sequence length="349" mass="37728">MDSIEITDLRATSRGVPGQVGFTYVVSATMYLDLHAAARTDDLAQTVDYVQITRRIITLIEGLEECLVESVASRVADAILLSHQVQRVKVHVRRLNPMSSNDGDVVSVGVSMERESSNESGVSPASVVAGMSYDYTNKHSDASLRKQTRAEEEPAPAVVSPEYNRHRAVIAVGGNVGNVRDAMRTAVVSLDGVPGSQILGISPLYTSTDREGAESLCAVLTLETRLEPIDIYSALKMVELAHGHSPGVDLPSTPLDLVLIDVDDREWTGEELSAQMRAPQWIGATQGDIQLPHRQAWQKAEILKPWLDIEPDAHLCGPHGGAVSELLPMAPNIDDVQLLSDSWILGGSV</sequence>
<dbReference type="SUPFAM" id="SSF55083">
    <property type="entry name" value="6-hydroxymethyl-7,8-dihydropterin pyrophosphokinase, HPPK"/>
    <property type="match status" value="1"/>
</dbReference>
<gene>
    <name evidence="17" type="ORF">BOCO_0730</name>
</gene>
<comment type="catalytic activity">
    <reaction evidence="2">
        <text>7,8-dihydroneopterin = 6-hydroxymethyl-7,8-dihydropterin + glycolaldehyde</text>
        <dbReference type="Rhea" id="RHEA:10540"/>
        <dbReference type="ChEBI" id="CHEBI:17001"/>
        <dbReference type="ChEBI" id="CHEBI:17071"/>
        <dbReference type="ChEBI" id="CHEBI:44841"/>
        <dbReference type="EC" id="4.1.2.25"/>
    </reaction>
</comment>
<comment type="pathway">
    <text evidence="4">Cofactor biosynthesis; tetrahydrofolate biosynthesis; 2-amino-4-hydroxy-6-hydroxymethyl-7,8-dihydropteridine diphosphate from 7,8-dihydroneopterin triphosphate: step 4/4.</text>
</comment>
<dbReference type="InterPro" id="IPR035907">
    <property type="entry name" value="Hppk_sf"/>
</dbReference>
<dbReference type="RefSeq" id="WP_094722718.1">
    <property type="nucleotide sequence ID" value="NZ_MWWS01000004.1"/>
</dbReference>
<dbReference type="GO" id="GO:0005524">
    <property type="term" value="F:ATP binding"/>
    <property type="evidence" value="ECO:0007669"/>
    <property type="project" value="UniProtKB-KW"/>
</dbReference>
<dbReference type="Pfam" id="PF02152">
    <property type="entry name" value="FolB"/>
    <property type="match status" value="1"/>
</dbReference>
<dbReference type="UniPathway" id="UPA00077">
    <property type="reaction ID" value="UER00155"/>
</dbReference>
<evidence type="ECO:0000256" key="5">
    <source>
        <dbReference type="ARBA" id="ARBA00005708"/>
    </source>
</evidence>
<dbReference type="GO" id="GO:0016301">
    <property type="term" value="F:kinase activity"/>
    <property type="evidence" value="ECO:0007669"/>
    <property type="project" value="UniProtKB-KW"/>
</dbReference>
<keyword evidence="14" id="KW-0456">Lyase</keyword>
<comment type="caution">
    <text evidence="17">The sequence shown here is derived from an EMBL/GenBank/DDBJ whole genome shotgun (WGS) entry which is preliminary data.</text>
</comment>
<dbReference type="SUPFAM" id="SSF55620">
    <property type="entry name" value="Tetrahydrobiopterin biosynthesis enzymes-like"/>
    <property type="match status" value="1"/>
</dbReference>
<protein>
    <recommendedName>
        <fullName evidence="15">7,8-dihydroneopterin aldolase</fullName>
        <ecNumber evidence="8">2.7.6.3</ecNumber>
        <ecNumber evidence="7">4.1.2.25</ecNumber>
    </recommendedName>
</protein>
<dbReference type="SMART" id="SM00905">
    <property type="entry name" value="FolB"/>
    <property type="match status" value="1"/>
</dbReference>
<dbReference type="Gene3D" id="3.30.70.560">
    <property type="entry name" value="7,8-Dihydro-6-hydroxymethylpterin-pyrophosphokinase HPPK"/>
    <property type="match status" value="1"/>
</dbReference>
<dbReference type="PANTHER" id="PTHR42844:SF1">
    <property type="entry name" value="DIHYDRONEOPTERIN ALDOLASE 1-RELATED"/>
    <property type="match status" value="1"/>
</dbReference>
<dbReference type="GO" id="GO:0046654">
    <property type="term" value="P:tetrahydrofolate biosynthetic process"/>
    <property type="evidence" value="ECO:0007669"/>
    <property type="project" value="UniProtKB-UniPathway"/>
</dbReference>